<dbReference type="Proteomes" id="UP000814033">
    <property type="component" value="Unassembled WGS sequence"/>
</dbReference>
<comment type="caution">
    <text evidence="1">The sequence shown here is derived from an EMBL/GenBank/DDBJ whole genome shotgun (WGS) entry which is preliminary data.</text>
</comment>
<protein>
    <submittedName>
        <fullName evidence="1">Uncharacterized protein</fullName>
    </submittedName>
</protein>
<keyword evidence="2" id="KW-1185">Reference proteome</keyword>
<gene>
    <name evidence="1" type="ORF">FA95DRAFT_825917</name>
</gene>
<organism evidence="1 2">
    <name type="scientific">Auriscalpium vulgare</name>
    <dbReference type="NCBI Taxonomy" id="40419"/>
    <lineage>
        <taxon>Eukaryota</taxon>
        <taxon>Fungi</taxon>
        <taxon>Dikarya</taxon>
        <taxon>Basidiomycota</taxon>
        <taxon>Agaricomycotina</taxon>
        <taxon>Agaricomycetes</taxon>
        <taxon>Russulales</taxon>
        <taxon>Auriscalpiaceae</taxon>
        <taxon>Auriscalpium</taxon>
    </lineage>
</organism>
<reference evidence="1" key="2">
    <citation type="journal article" date="2022" name="New Phytol.">
        <title>Evolutionary transition to the ectomycorrhizal habit in the genomes of a hyperdiverse lineage of mushroom-forming fungi.</title>
        <authorList>
            <person name="Looney B."/>
            <person name="Miyauchi S."/>
            <person name="Morin E."/>
            <person name="Drula E."/>
            <person name="Courty P.E."/>
            <person name="Kohler A."/>
            <person name="Kuo A."/>
            <person name="LaButti K."/>
            <person name="Pangilinan J."/>
            <person name="Lipzen A."/>
            <person name="Riley R."/>
            <person name="Andreopoulos W."/>
            <person name="He G."/>
            <person name="Johnson J."/>
            <person name="Nolan M."/>
            <person name="Tritt A."/>
            <person name="Barry K.W."/>
            <person name="Grigoriev I.V."/>
            <person name="Nagy L.G."/>
            <person name="Hibbett D."/>
            <person name="Henrissat B."/>
            <person name="Matheny P.B."/>
            <person name="Labbe J."/>
            <person name="Martin F.M."/>
        </authorList>
    </citation>
    <scope>NUCLEOTIDE SEQUENCE</scope>
    <source>
        <strain evidence="1">FP105234-sp</strain>
    </source>
</reference>
<name>A0ACB8R9E1_9AGAM</name>
<sequence>MLASLSILFSPLLAASGLALPTSRATPTACAAFANGVPAVAQFTLSAHYVNATTRPQTLVLGAPSAASNESYLGTAETIRVPVGSTFAMAQSGVTARPVAGAGAPSVSRAVPGSNALLTFTADAAAPAQAYCELVNTDPNGSPYPYPVLAVNSDSENFSVCRSEGGEDVVVYNASSATTVYDAGSCQKVHVLLVQPRQ</sequence>
<proteinExistence type="predicted"/>
<dbReference type="EMBL" id="MU276171">
    <property type="protein sequence ID" value="KAI0040750.1"/>
    <property type="molecule type" value="Genomic_DNA"/>
</dbReference>
<evidence type="ECO:0000313" key="2">
    <source>
        <dbReference type="Proteomes" id="UP000814033"/>
    </source>
</evidence>
<reference evidence="1" key="1">
    <citation type="submission" date="2021-02" db="EMBL/GenBank/DDBJ databases">
        <authorList>
            <consortium name="DOE Joint Genome Institute"/>
            <person name="Ahrendt S."/>
            <person name="Looney B.P."/>
            <person name="Miyauchi S."/>
            <person name="Morin E."/>
            <person name="Drula E."/>
            <person name="Courty P.E."/>
            <person name="Chicoki N."/>
            <person name="Fauchery L."/>
            <person name="Kohler A."/>
            <person name="Kuo A."/>
            <person name="Labutti K."/>
            <person name="Pangilinan J."/>
            <person name="Lipzen A."/>
            <person name="Riley R."/>
            <person name="Andreopoulos W."/>
            <person name="He G."/>
            <person name="Johnson J."/>
            <person name="Barry K.W."/>
            <person name="Grigoriev I.V."/>
            <person name="Nagy L."/>
            <person name="Hibbett D."/>
            <person name="Henrissat B."/>
            <person name="Matheny P.B."/>
            <person name="Labbe J."/>
            <person name="Martin F."/>
        </authorList>
    </citation>
    <scope>NUCLEOTIDE SEQUENCE</scope>
    <source>
        <strain evidence="1">FP105234-sp</strain>
    </source>
</reference>
<accession>A0ACB8R9E1</accession>
<evidence type="ECO:0000313" key="1">
    <source>
        <dbReference type="EMBL" id="KAI0040750.1"/>
    </source>
</evidence>